<accession>A0A1M5Q7X4</accession>
<dbReference type="PANTHER" id="PTHR43586">
    <property type="entry name" value="CYSTEINE DESULFURASE"/>
    <property type="match status" value="1"/>
</dbReference>
<dbReference type="EMBL" id="FQXI01000002">
    <property type="protein sequence ID" value="SHH09881.1"/>
    <property type="molecule type" value="Genomic_DNA"/>
</dbReference>
<sequence length="378" mass="42043">MIYLDNAATTVKKPKSVAKAVYNSISSEKFGNPSRGSHDYSLNSLEGLFETREIIAEFFGVEDPLKVVLVSNVTTGLNLAIKSLLNERDHIITSDAEHNSVLRPLYQLEDLGADISYLPLDDKGNILVENLEKNLKKNTKAVVITQASNISGIITNLDYIYDFCIKNSLLLIVDGAQGAGTINFKLSGRKLPNMVYAFTGHKSLYGPQGTGGLIFIGDLKPKAVFSGGSGIKSFEREQPNMLPDIFEYGTQNIHSNLGLLEGVKYLNGIGMDRVEKKLKSLTDYFYSEVKKNENVVLYNELHENSVPIVALNVKDYSSAKVADVLWNKYKIATRAGSHCAPRYHESMGTKERGMVRFSFSTFNRFEELDYALEVLKKI</sequence>
<dbReference type="InterPro" id="IPR000192">
    <property type="entry name" value="Aminotrans_V_dom"/>
</dbReference>
<dbReference type="Gene3D" id="3.40.640.10">
    <property type="entry name" value="Type I PLP-dependent aspartate aminotransferase-like (Major domain)"/>
    <property type="match status" value="1"/>
</dbReference>
<evidence type="ECO:0000313" key="3">
    <source>
        <dbReference type="Proteomes" id="UP000184032"/>
    </source>
</evidence>
<dbReference type="Pfam" id="PF00266">
    <property type="entry name" value="Aminotran_5"/>
    <property type="match status" value="1"/>
</dbReference>
<dbReference type="AlphaFoldDB" id="A0A1M5Q7X4"/>
<dbReference type="PANTHER" id="PTHR43586:SF4">
    <property type="entry name" value="ISOPENICILLIN N EPIMERASE"/>
    <property type="match status" value="1"/>
</dbReference>
<name>A0A1M5Q7X4_9FIRM</name>
<proteinExistence type="predicted"/>
<evidence type="ECO:0000259" key="1">
    <source>
        <dbReference type="Pfam" id="PF00266"/>
    </source>
</evidence>
<reference evidence="2 3" key="1">
    <citation type="submission" date="2016-11" db="EMBL/GenBank/DDBJ databases">
        <authorList>
            <person name="Jaros S."/>
            <person name="Januszkiewicz K."/>
            <person name="Wedrychowicz H."/>
        </authorList>
    </citation>
    <scope>NUCLEOTIDE SEQUENCE [LARGE SCALE GENOMIC DNA]</scope>
    <source>
        <strain evidence="2 3">DSM 21120</strain>
    </source>
</reference>
<dbReference type="OrthoDB" id="9804366at2"/>
<dbReference type="STRING" id="1120995.SAMN02745245_00531"/>
<dbReference type="InterPro" id="IPR015422">
    <property type="entry name" value="PyrdxlP-dep_Trfase_small"/>
</dbReference>
<dbReference type="SUPFAM" id="SSF53383">
    <property type="entry name" value="PLP-dependent transferases"/>
    <property type="match status" value="1"/>
</dbReference>
<dbReference type="Gene3D" id="3.90.1150.10">
    <property type="entry name" value="Aspartate Aminotransferase, domain 1"/>
    <property type="match status" value="1"/>
</dbReference>
<dbReference type="InterPro" id="IPR015421">
    <property type="entry name" value="PyrdxlP-dep_Trfase_major"/>
</dbReference>
<dbReference type="Proteomes" id="UP000184032">
    <property type="component" value="Unassembled WGS sequence"/>
</dbReference>
<gene>
    <name evidence="2" type="ORF">SAMN02745245_00531</name>
</gene>
<dbReference type="InterPro" id="IPR015424">
    <property type="entry name" value="PyrdxlP-dep_Trfase"/>
</dbReference>
<evidence type="ECO:0000313" key="2">
    <source>
        <dbReference type="EMBL" id="SHH09881.1"/>
    </source>
</evidence>
<organism evidence="2 3">
    <name type="scientific">Anaerosphaera aminiphila DSM 21120</name>
    <dbReference type="NCBI Taxonomy" id="1120995"/>
    <lineage>
        <taxon>Bacteria</taxon>
        <taxon>Bacillati</taxon>
        <taxon>Bacillota</taxon>
        <taxon>Tissierellia</taxon>
        <taxon>Tissierellales</taxon>
        <taxon>Peptoniphilaceae</taxon>
        <taxon>Anaerosphaera</taxon>
    </lineage>
</organism>
<keyword evidence="3" id="KW-1185">Reference proteome</keyword>
<feature type="domain" description="Aminotransferase class V" evidence="1">
    <location>
        <begin position="2"/>
        <end position="370"/>
    </location>
</feature>
<dbReference type="GO" id="GO:0003824">
    <property type="term" value="F:catalytic activity"/>
    <property type="evidence" value="ECO:0007669"/>
    <property type="project" value="UniProtKB-ARBA"/>
</dbReference>
<protein>
    <submittedName>
        <fullName evidence="2">Cysteine desulfurase family protein</fullName>
    </submittedName>
</protein>